<dbReference type="EMBL" id="BPVZ01000136">
    <property type="protein sequence ID" value="GKV39634.1"/>
    <property type="molecule type" value="Genomic_DNA"/>
</dbReference>
<accession>A0AAV5LQC4</accession>
<evidence type="ECO:0000313" key="1">
    <source>
        <dbReference type="EMBL" id="GKV39634.1"/>
    </source>
</evidence>
<comment type="caution">
    <text evidence="1">The sequence shown here is derived from an EMBL/GenBank/DDBJ whole genome shotgun (WGS) entry which is preliminary data.</text>
</comment>
<name>A0AAV5LQC4_9ROSI</name>
<sequence length="57" mass="6301">MRGFAGIFSILPLCFPALMSPRFLLLSPAAFRALTVWREAWAAPGEALFATIRFRGS</sequence>
<dbReference type="AlphaFoldDB" id="A0AAV5LQC4"/>
<proteinExistence type="predicted"/>
<reference evidence="1 2" key="1">
    <citation type="journal article" date="2021" name="Commun. Biol.">
        <title>The genome of Shorea leprosula (Dipterocarpaceae) highlights the ecological relevance of drought in aseasonal tropical rainforests.</title>
        <authorList>
            <person name="Ng K.K.S."/>
            <person name="Kobayashi M.J."/>
            <person name="Fawcett J.A."/>
            <person name="Hatakeyama M."/>
            <person name="Paape T."/>
            <person name="Ng C.H."/>
            <person name="Ang C.C."/>
            <person name="Tnah L.H."/>
            <person name="Lee C.T."/>
            <person name="Nishiyama T."/>
            <person name="Sese J."/>
            <person name="O'Brien M.J."/>
            <person name="Copetti D."/>
            <person name="Mohd Noor M.I."/>
            <person name="Ong R.C."/>
            <person name="Putra M."/>
            <person name="Sireger I.Z."/>
            <person name="Indrioko S."/>
            <person name="Kosugi Y."/>
            <person name="Izuno A."/>
            <person name="Isagi Y."/>
            <person name="Lee S.L."/>
            <person name="Shimizu K.K."/>
        </authorList>
    </citation>
    <scope>NUCLEOTIDE SEQUENCE [LARGE SCALE GENOMIC DNA]</scope>
    <source>
        <strain evidence="1">214</strain>
    </source>
</reference>
<keyword evidence="2" id="KW-1185">Reference proteome</keyword>
<dbReference type="Proteomes" id="UP001054252">
    <property type="component" value="Unassembled WGS sequence"/>
</dbReference>
<evidence type="ECO:0000313" key="2">
    <source>
        <dbReference type="Proteomes" id="UP001054252"/>
    </source>
</evidence>
<organism evidence="1 2">
    <name type="scientific">Rubroshorea leprosula</name>
    <dbReference type="NCBI Taxonomy" id="152421"/>
    <lineage>
        <taxon>Eukaryota</taxon>
        <taxon>Viridiplantae</taxon>
        <taxon>Streptophyta</taxon>
        <taxon>Embryophyta</taxon>
        <taxon>Tracheophyta</taxon>
        <taxon>Spermatophyta</taxon>
        <taxon>Magnoliopsida</taxon>
        <taxon>eudicotyledons</taxon>
        <taxon>Gunneridae</taxon>
        <taxon>Pentapetalae</taxon>
        <taxon>rosids</taxon>
        <taxon>malvids</taxon>
        <taxon>Malvales</taxon>
        <taxon>Dipterocarpaceae</taxon>
        <taxon>Rubroshorea</taxon>
    </lineage>
</organism>
<gene>
    <name evidence="1" type="ORF">SLEP1_g47379</name>
</gene>
<protein>
    <submittedName>
        <fullName evidence="1">Uncharacterized protein</fullName>
    </submittedName>
</protein>